<comment type="caution">
    <text evidence="6">The sequence shown here is derived from an EMBL/GenBank/DDBJ whole genome shotgun (WGS) entry which is preliminary data.</text>
</comment>
<dbReference type="GO" id="GO:0008270">
    <property type="term" value="F:zinc ion binding"/>
    <property type="evidence" value="ECO:0007669"/>
    <property type="project" value="UniProtKB-KW"/>
</dbReference>
<reference evidence="6" key="1">
    <citation type="submission" date="2022-12" db="EMBL/GenBank/DDBJ databases">
        <title>Draft genome assemblies for two species of Escallonia (Escalloniales).</title>
        <authorList>
            <person name="Chanderbali A."/>
            <person name="Dervinis C."/>
            <person name="Anghel I."/>
            <person name="Soltis D."/>
            <person name="Soltis P."/>
            <person name="Zapata F."/>
        </authorList>
    </citation>
    <scope>NUCLEOTIDE SEQUENCE</scope>
    <source>
        <strain evidence="6">UCBG92.1500</strain>
        <tissue evidence="6">Leaf</tissue>
    </source>
</reference>
<dbReference type="PANTHER" id="PTHR32410">
    <property type="entry name" value="CYSTEINE/HISTIDINE-RICH C1 DOMAIN FAMILY PROTEIN"/>
    <property type="match status" value="1"/>
</dbReference>
<dbReference type="InterPro" id="IPR004146">
    <property type="entry name" value="DC1"/>
</dbReference>
<dbReference type="SUPFAM" id="SSF57889">
    <property type="entry name" value="Cysteine-rich domain"/>
    <property type="match status" value="4"/>
</dbReference>
<dbReference type="PANTHER" id="PTHR32410:SF216">
    <property type="entry name" value="PHORBOL-ESTER_DAG-TYPE DOMAIN-CONTAINING PROTEIN"/>
    <property type="match status" value="1"/>
</dbReference>
<dbReference type="InterPro" id="IPR053192">
    <property type="entry name" value="Vacuole_Formation_Reg"/>
</dbReference>
<keyword evidence="2" id="KW-0677">Repeat</keyword>
<keyword evidence="7" id="KW-1185">Reference proteome</keyword>
<evidence type="ECO:0000259" key="5">
    <source>
        <dbReference type="SMART" id="SM00249"/>
    </source>
</evidence>
<dbReference type="Pfam" id="PF03107">
    <property type="entry name" value="C1_2"/>
    <property type="match status" value="4"/>
</dbReference>
<dbReference type="InterPro" id="IPR001965">
    <property type="entry name" value="Znf_PHD"/>
</dbReference>
<evidence type="ECO:0000256" key="3">
    <source>
        <dbReference type="ARBA" id="ARBA00022771"/>
    </source>
</evidence>
<organism evidence="6 7">
    <name type="scientific">Escallonia rubra</name>
    <dbReference type="NCBI Taxonomy" id="112253"/>
    <lineage>
        <taxon>Eukaryota</taxon>
        <taxon>Viridiplantae</taxon>
        <taxon>Streptophyta</taxon>
        <taxon>Embryophyta</taxon>
        <taxon>Tracheophyta</taxon>
        <taxon>Spermatophyta</taxon>
        <taxon>Magnoliopsida</taxon>
        <taxon>eudicotyledons</taxon>
        <taxon>Gunneridae</taxon>
        <taxon>Pentapetalae</taxon>
        <taxon>asterids</taxon>
        <taxon>campanulids</taxon>
        <taxon>Escalloniales</taxon>
        <taxon>Escalloniaceae</taxon>
        <taxon>Escallonia</taxon>
    </lineage>
</organism>
<dbReference type="AlphaFoldDB" id="A0AA88UC52"/>
<evidence type="ECO:0000256" key="2">
    <source>
        <dbReference type="ARBA" id="ARBA00022737"/>
    </source>
</evidence>
<keyword evidence="4" id="KW-0862">Zinc</keyword>
<gene>
    <name evidence="6" type="ORF">RJ640_030181</name>
</gene>
<dbReference type="InterPro" id="IPR046349">
    <property type="entry name" value="C1-like_sf"/>
</dbReference>
<name>A0AA88UC52_9ASTE</name>
<evidence type="ECO:0000313" key="7">
    <source>
        <dbReference type="Proteomes" id="UP001187471"/>
    </source>
</evidence>
<feature type="domain" description="Zinc finger PHD-type" evidence="5">
    <location>
        <begin position="243"/>
        <end position="308"/>
    </location>
</feature>
<feature type="domain" description="Zinc finger PHD-type" evidence="5">
    <location>
        <begin position="32"/>
        <end position="96"/>
    </location>
</feature>
<keyword evidence="3" id="KW-0863">Zinc-finger</keyword>
<keyword evidence="1" id="KW-0479">Metal-binding</keyword>
<protein>
    <recommendedName>
        <fullName evidence="5">Zinc finger PHD-type domain-containing protein</fullName>
    </recommendedName>
</protein>
<dbReference type="SMART" id="SM00249">
    <property type="entry name" value="PHD"/>
    <property type="match status" value="2"/>
</dbReference>
<evidence type="ECO:0000256" key="4">
    <source>
        <dbReference type="ARBA" id="ARBA00022833"/>
    </source>
</evidence>
<dbReference type="Proteomes" id="UP001187471">
    <property type="component" value="Unassembled WGS sequence"/>
</dbReference>
<evidence type="ECO:0000313" key="6">
    <source>
        <dbReference type="EMBL" id="KAK2969872.1"/>
    </source>
</evidence>
<dbReference type="EMBL" id="JAVXUO010002773">
    <property type="protein sequence ID" value="KAK2969872.1"/>
    <property type="molecule type" value="Genomic_DNA"/>
</dbReference>
<sequence>MDLICASLMERKIDHPSHIHPLTPVRRRAMLLCDACGEEHEGLWYHCYTCGLFWIHRDCAALRSTIQRSDHKHPLTLSYSLPSQYTKFDPLCDICRKRLRRFSWVYYCGKCRYFTHVKCASSKIVPPMSIHPPEIEDHDSDRLYLPPDDIKSINAIEFLLRRLGLGENERATKLNHFSHDHPLILFDVQTEESCRLYCNGFAFGCEICQFYLDVTCGSLPSTIKHEAHKDHLLHLKKPQRDCRCAACHRWIDFDQLSFGCDTCDFKIHTICSLFPRTFRHRYDEHPLILTYSPVEDREVDEYYCEICEEELNPRQWFYHCVGCDQSMHTHCALYHRLASLKQCYLLIAVFSRYYA</sequence>
<evidence type="ECO:0000256" key="1">
    <source>
        <dbReference type="ARBA" id="ARBA00022723"/>
    </source>
</evidence>
<proteinExistence type="predicted"/>
<accession>A0AA88UC52</accession>